<dbReference type="EMBL" id="JAJSBI010000030">
    <property type="protein sequence ID" value="MCD9879656.1"/>
    <property type="molecule type" value="Genomic_DNA"/>
</dbReference>
<keyword evidence="2" id="KW-1133">Transmembrane helix</keyword>
<organism evidence="3 4">
    <name type="scientific">Streptomyces guryensis</name>
    <dbReference type="NCBI Taxonomy" id="2886947"/>
    <lineage>
        <taxon>Bacteria</taxon>
        <taxon>Bacillati</taxon>
        <taxon>Actinomycetota</taxon>
        <taxon>Actinomycetes</taxon>
        <taxon>Kitasatosporales</taxon>
        <taxon>Streptomycetaceae</taxon>
        <taxon>Streptomyces</taxon>
    </lineage>
</organism>
<reference evidence="3" key="1">
    <citation type="submission" date="2021-12" db="EMBL/GenBank/DDBJ databases">
        <authorList>
            <person name="Lee J.-H."/>
            <person name="Kim S.-B."/>
        </authorList>
    </citation>
    <scope>NUCLEOTIDE SEQUENCE</scope>
    <source>
        <strain evidence="3">NR30</strain>
    </source>
</reference>
<comment type="caution">
    <text evidence="3">The sequence shown here is derived from an EMBL/GenBank/DDBJ whole genome shotgun (WGS) entry which is preliminary data.</text>
</comment>
<feature type="region of interest" description="Disordered" evidence="1">
    <location>
        <begin position="253"/>
        <end position="278"/>
    </location>
</feature>
<feature type="transmembrane region" description="Helical" evidence="2">
    <location>
        <begin position="24"/>
        <end position="44"/>
    </location>
</feature>
<dbReference type="AlphaFoldDB" id="A0A9Q3Z8W6"/>
<keyword evidence="4" id="KW-1185">Reference proteome</keyword>
<feature type="transmembrane region" description="Helical" evidence="2">
    <location>
        <begin position="70"/>
        <end position="90"/>
    </location>
</feature>
<feature type="transmembrane region" description="Helical" evidence="2">
    <location>
        <begin position="226"/>
        <end position="244"/>
    </location>
</feature>
<evidence type="ECO:0000256" key="2">
    <source>
        <dbReference type="SAM" id="Phobius"/>
    </source>
</evidence>
<gene>
    <name evidence="3" type="ORF">LJ657_40005</name>
</gene>
<dbReference type="RefSeq" id="WP_232654597.1">
    <property type="nucleotide sequence ID" value="NZ_JAJSBI010000030.1"/>
</dbReference>
<keyword evidence="2" id="KW-0812">Transmembrane</keyword>
<dbReference type="Proteomes" id="UP001108029">
    <property type="component" value="Unassembled WGS sequence"/>
</dbReference>
<keyword evidence="2" id="KW-0472">Membrane</keyword>
<feature type="transmembrane region" description="Helical" evidence="2">
    <location>
        <begin position="110"/>
        <end position="130"/>
    </location>
</feature>
<proteinExistence type="predicted"/>
<name>A0A9Q3Z8W6_9ACTN</name>
<accession>A0A9Q3Z8W6</accession>
<sequence length="278" mass="29907">MRRHLALYATAARYDLVEHSRNRFAMLLIVLYIPLWISLAYAAIPERAAPLHLRSTGQHLAPAGNELTQITGAINAVTLITGFMMFAATFTGHRFDRRLAMAGYPRLHLIAAKATCLTLTSAFIAVYAAAVTCLSWTPKQPLQLAAALFCAAMTYGAIGVVLGSVLRREVEGMFALIMISVIDVLLPNPMWSSGADSSLIRFLPSYGASQAATAAGFSTTPTPTHLAIELLWFTGAALLALLTFHRRTRNTHHKAQRSGAVAVAPPPGDTDSAYSLDA</sequence>
<feature type="transmembrane region" description="Helical" evidence="2">
    <location>
        <begin position="173"/>
        <end position="191"/>
    </location>
</feature>
<protein>
    <submittedName>
        <fullName evidence="3">ABC transporter permease</fullName>
    </submittedName>
</protein>
<feature type="transmembrane region" description="Helical" evidence="2">
    <location>
        <begin position="142"/>
        <end position="166"/>
    </location>
</feature>
<evidence type="ECO:0000313" key="4">
    <source>
        <dbReference type="Proteomes" id="UP001108029"/>
    </source>
</evidence>
<evidence type="ECO:0000256" key="1">
    <source>
        <dbReference type="SAM" id="MobiDB-lite"/>
    </source>
</evidence>
<evidence type="ECO:0000313" key="3">
    <source>
        <dbReference type="EMBL" id="MCD9879656.1"/>
    </source>
</evidence>